<dbReference type="Pfam" id="PF00130">
    <property type="entry name" value="C1_1"/>
    <property type="match status" value="1"/>
</dbReference>
<dbReference type="EMBL" id="AFYH01066932">
    <property type="status" value="NOT_ANNOTATED_CDS"/>
    <property type="molecule type" value="Genomic_DNA"/>
</dbReference>
<evidence type="ECO:0000256" key="8">
    <source>
        <dbReference type="ARBA" id="ARBA00076015"/>
    </source>
</evidence>
<dbReference type="AlphaFoldDB" id="H3AKD7"/>
<dbReference type="EMBL" id="AFYH01066934">
    <property type="status" value="NOT_ANNOTATED_CDS"/>
    <property type="molecule type" value="Genomic_DNA"/>
</dbReference>
<evidence type="ECO:0000259" key="11">
    <source>
        <dbReference type="PROSITE" id="PS50238"/>
    </source>
</evidence>
<dbReference type="GO" id="GO:0016020">
    <property type="term" value="C:membrane"/>
    <property type="evidence" value="ECO:0007669"/>
    <property type="project" value="UniProtKB-SubCell"/>
</dbReference>
<evidence type="ECO:0000259" key="10">
    <source>
        <dbReference type="PROSITE" id="PS50081"/>
    </source>
</evidence>
<dbReference type="EMBL" id="AFYH01066936">
    <property type="status" value="NOT_ANNOTATED_CDS"/>
    <property type="molecule type" value="Genomic_DNA"/>
</dbReference>
<dbReference type="InterPro" id="IPR000198">
    <property type="entry name" value="RhoGAP_dom"/>
</dbReference>
<evidence type="ECO:0000313" key="12">
    <source>
        <dbReference type="Ensembl" id="ENSLACP00000010108.1"/>
    </source>
</evidence>
<keyword evidence="4" id="KW-0863">Zinc-finger</keyword>
<dbReference type="SMART" id="SM00324">
    <property type="entry name" value="RhoGAP"/>
    <property type="match status" value="1"/>
</dbReference>
<dbReference type="EMBL" id="AFYH01066935">
    <property type="status" value="NOT_ANNOTATED_CDS"/>
    <property type="molecule type" value="Genomic_DNA"/>
</dbReference>
<dbReference type="GeneTree" id="ENSGT01030000234635"/>
<evidence type="ECO:0000256" key="2">
    <source>
        <dbReference type="ARBA" id="ARBA00022468"/>
    </source>
</evidence>
<dbReference type="Pfam" id="PF00620">
    <property type="entry name" value="RhoGAP"/>
    <property type="match status" value="1"/>
</dbReference>
<evidence type="ECO:0000256" key="3">
    <source>
        <dbReference type="ARBA" id="ARBA00022723"/>
    </source>
</evidence>
<dbReference type="PANTHER" id="PTHR46075">
    <property type="entry name" value="CHIMERIN FAMILY MEMBER"/>
    <property type="match status" value="1"/>
</dbReference>
<dbReference type="STRING" id="7897.ENSLACP00000010108"/>
<reference evidence="12" key="3">
    <citation type="submission" date="2025-09" db="UniProtKB">
        <authorList>
            <consortium name="Ensembl"/>
        </authorList>
    </citation>
    <scope>IDENTIFICATION</scope>
</reference>
<dbReference type="InterPro" id="IPR008936">
    <property type="entry name" value="Rho_GTPase_activation_prot"/>
</dbReference>
<proteinExistence type="predicted"/>
<dbReference type="EMBL" id="AFYH01066933">
    <property type="status" value="NOT_ANNOTATED_CDS"/>
    <property type="molecule type" value="Genomic_DNA"/>
</dbReference>
<comment type="subcellular location">
    <subcellularLocation>
        <location evidence="1">Membrane</location>
        <topology evidence="1">Peripheral membrane protein</topology>
    </subcellularLocation>
</comment>
<gene>
    <name evidence="12" type="primary">LOC102367675</name>
</gene>
<dbReference type="GO" id="GO:0005096">
    <property type="term" value="F:GTPase activator activity"/>
    <property type="evidence" value="ECO:0007669"/>
    <property type="project" value="UniProtKB-KW"/>
</dbReference>
<dbReference type="GO" id="GO:0007165">
    <property type="term" value="P:signal transduction"/>
    <property type="evidence" value="ECO:0007669"/>
    <property type="project" value="InterPro"/>
</dbReference>
<evidence type="ECO:0000256" key="5">
    <source>
        <dbReference type="ARBA" id="ARBA00022833"/>
    </source>
</evidence>
<dbReference type="InterPro" id="IPR002219">
    <property type="entry name" value="PKC_DAG/PE"/>
</dbReference>
<sequence>MPAKGSESCSEMQVVPLVGLKPAERGQAPDLLAMALRVKTGGLWRPLKMLACSQLKPLARKASLKDGERHLQSERAHNFKVHTFRGPHWCRCCASFMWGFITQGVKCTDCGINAHKQCAKLVPHDCQLDSRQLQKVYGCDLTALLKAQATQRPLVVEACIHEIETRGLRCEGLYRVSGSSDQIEALKTAFETAGVDASQAVKGCEDVHTVSGALKLYLRTLPAPLITYSTYYRFIEAVKVPCPEEQSVRLHNLLEYLPPAHLETLRYLIAHLRRVTHYEKDNLMTAENLGIVFGPTLMRPPGHDPLAVLNDVCYQRLVVQHLIQHEGVLF</sequence>
<keyword evidence="5" id="KW-0862">Zinc</keyword>
<evidence type="ECO:0000256" key="4">
    <source>
        <dbReference type="ARBA" id="ARBA00022771"/>
    </source>
</evidence>
<evidence type="ECO:0000313" key="13">
    <source>
        <dbReference type="Proteomes" id="UP000008672"/>
    </source>
</evidence>
<keyword evidence="6" id="KW-0472">Membrane</keyword>
<keyword evidence="3" id="KW-0479">Metal-binding</keyword>
<feature type="domain" description="Rho-GAP" evidence="11">
    <location>
        <begin position="139"/>
        <end position="330"/>
    </location>
</feature>
<dbReference type="CDD" id="cd20806">
    <property type="entry name" value="C1_CHN"/>
    <property type="match status" value="1"/>
</dbReference>
<dbReference type="HOGENOM" id="CLU_015883_0_1_1"/>
<dbReference type="PANTHER" id="PTHR46075:SF2">
    <property type="entry name" value="RHO GTPASE ACTIVATING PROTEIN AT 5A, ISOFORM A"/>
    <property type="match status" value="1"/>
</dbReference>
<dbReference type="FunFam" id="3.30.60.20:FF:000025">
    <property type="entry name" value="Chimaerin"/>
    <property type="match status" value="1"/>
</dbReference>
<dbReference type="OMA" id="FIESAXV"/>
<keyword evidence="2" id="KW-0343">GTPase activation</keyword>
<keyword evidence="13" id="KW-1185">Reference proteome</keyword>
<dbReference type="Gene3D" id="3.30.60.20">
    <property type="match status" value="1"/>
</dbReference>
<dbReference type="GO" id="GO:0008270">
    <property type="term" value="F:zinc ion binding"/>
    <property type="evidence" value="ECO:0007669"/>
    <property type="project" value="UniProtKB-KW"/>
</dbReference>
<dbReference type="SMART" id="SM00109">
    <property type="entry name" value="C1"/>
    <property type="match status" value="1"/>
</dbReference>
<dbReference type="InterPro" id="IPR051854">
    <property type="entry name" value="Rho-type_GAP"/>
</dbReference>
<dbReference type="eggNOG" id="KOG1453">
    <property type="taxonomic scope" value="Eukaryota"/>
</dbReference>
<feature type="domain" description="Phorbol-ester/DAG-type" evidence="10">
    <location>
        <begin position="76"/>
        <end position="126"/>
    </location>
</feature>
<reference evidence="13" key="1">
    <citation type="submission" date="2011-08" db="EMBL/GenBank/DDBJ databases">
        <title>The draft genome of Latimeria chalumnae.</title>
        <authorList>
            <person name="Di Palma F."/>
            <person name="Alfoldi J."/>
            <person name="Johnson J."/>
            <person name="Berlin A."/>
            <person name="Gnerre S."/>
            <person name="Jaffe D."/>
            <person name="MacCallum I."/>
            <person name="Young S."/>
            <person name="Walker B.J."/>
            <person name="Lander E."/>
            <person name="Lindblad-Toh K."/>
        </authorList>
    </citation>
    <scope>NUCLEOTIDE SEQUENCE [LARGE SCALE GENOMIC DNA]</scope>
    <source>
        <strain evidence="13">Wild caught</strain>
    </source>
</reference>
<dbReference type="InterPro" id="IPR046349">
    <property type="entry name" value="C1-like_sf"/>
</dbReference>
<dbReference type="Ensembl" id="ENSLACT00000010185.1">
    <property type="protein sequence ID" value="ENSLACP00000010108.1"/>
    <property type="gene ID" value="ENSLACG00000008910.1"/>
</dbReference>
<name>H3AKD7_LATCH</name>
<evidence type="ECO:0000256" key="9">
    <source>
        <dbReference type="ARBA" id="ARBA00077047"/>
    </source>
</evidence>
<protein>
    <recommendedName>
        <fullName evidence="7">Beta-chimaerin</fullName>
    </recommendedName>
    <alternativeName>
        <fullName evidence="8">Beta-chimerin</fullName>
    </alternativeName>
    <alternativeName>
        <fullName evidence="9">Rho GTPase-activating protein 3</fullName>
    </alternativeName>
</protein>
<dbReference type="InterPro" id="IPR020454">
    <property type="entry name" value="DAG/PE-bd"/>
</dbReference>
<evidence type="ECO:0000256" key="6">
    <source>
        <dbReference type="ARBA" id="ARBA00023136"/>
    </source>
</evidence>
<dbReference type="FunFam" id="1.10.555.10:FF:000005">
    <property type="entry name" value="Chimaerin"/>
    <property type="match status" value="1"/>
</dbReference>
<dbReference type="Gene3D" id="1.10.555.10">
    <property type="entry name" value="Rho GTPase activation protein"/>
    <property type="match status" value="1"/>
</dbReference>
<accession>H3AKD7</accession>
<dbReference type="PROSITE" id="PS50238">
    <property type="entry name" value="RHOGAP"/>
    <property type="match status" value="1"/>
</dbReference>
<dbReference type="Proteomes" id="UP000008672">
    <property type="component" value="Unassembled WGS sequence"/>
</dbReference>
<dbReference type="SUPFAM" id="SSF57889">
    <property type="entry name" value="Cysteine-rich domain"/>
    <property type="match status" value="1"/>
</dbReference>
<organism evidence="12 13">
    <name type="scientific">Latimeria chalumnae</name>
    <name type="common">Coelacanth</name>
    <dbReference type="NCBI Taxonomy" id="7897"/>
    <lineage>
        <taxon>Eukaryota</taxon>
        <taxon>Metazoa</taxon>
        <taxon>Chordata</taxon>
        <taxon>Craniata</taxon>
        <taxon>Vertebrata</taxon>
        <taxon>Euteleostomi</taxon>
        <taxon>Coelacanthiformes</taxon>
        <taxon>Coelacanthidae</taxon>
        <taxon>Latimeria</taxon>
    </lineage>
</organism>
<reference evidence="12" key="2">
    <citation type="submission" date="2025-08" db="UniProtKB">
        <authorList>
            <consortium name="Ensembl"/>
        </authorList>
    </citation>
    <scope>IDENTIFICATION</scope>
</reference>
<dbReference type="SUPFAM" id="SSF48350">
    <property type="entry name" value="GTPase activation domain, GAP"/>
    <property type="match status" value="1"/>
</dbReference>
<dbReference type="PROSITE" id="PS00479">
    <property type="entry name" value="ZF_DAG_PE_1"/>
    <property type="match status" value="1"/>
</dbReference>
<evidence type="ECO:0000256" key="7">
    <source>
        <dbReference type="ARBA" id="ARBA00073081"/>
    </source>
</evidence>
<evidence type="ECO:0000256" key="1">
    <source>
        <dbReference type="ARBA" id="ARBA00004170"/>
    </source>
</evidence>
<dbReference type="PRINTS" id="PR00008">
    <property type="entry name" value="DAGPEDOMAIN"/>
</dbReference>
<dbReference type="InParanoid" id="H3AKD7"/>
<dbReference type="PROSITE" id="PS50081">
    <property type="entry name" value="ZF_DAG_PE_2"/>
    <property type="match status" value="1"/>
</dbReference>